<dbReference type="EMBL" id="AP011798">
    <property type="protein sequence ID" value="BAL58242.1"/>
    <property type="molecule type" value="Genomic_DNA"/>
</dbReference>
<name>H5SQ06_9BACT</name>
<dbReference type="PIRSF" id="PIRSF005303">
    <property type="entry name" value="Thiam_monoph_kin"/>
    <property type="match status" value="1"/>
</dbReference>
<dbReference type="Pfam" id="PF02769">
    <property type="entry name" value="AIRS_C"/>
    <property type="match status" value="1"/>
</dbReference>
<reference evidence="5" key="1">
    <citation type="journal article" date="2005" name="Environ. Microbiol.">
        <title>Genetic and functional properties of uncultivated thermophilic crenarchaeotes from a subsurface gold mine as revealed by analysis of genome fragments.</title>
        <authorList>
            <person name="Nunoura T."/>
            <person name="Hirayama H."/>
            <person name="Takami H."/>
            <person name="Oida H."/>
            <person name="Nishi S."/>
            <person name="Shimamura S."/>
            <person name="Suzuki Y."/>
            <person name="Inagaki F."/>
            <person name="Takai K."/>
            <person name="Nealson K.H."/>
            <person name="Horikoshi K."/>
        </authorList>
    </citation>
    <scope>NUCLEOTIDE SEQUENCE</scope>
</reference>
<feature type="binding site" evidence="2">
    <location>
        <begin position="122"/>
        <end position="123"/>
    </location>
    <ligand>
        <name>ATP</name>
        <dbReference type="ChEBI" id="CHEBI:30616"/>
    </ligand>
</feature>
<reference evidence="5" key="2">
    <citation type="journal article" date="2012" name="PLoS ONE">
        <title>A Deeply Branching Thermophilic Bacterium with an Ancient Acetyl-CoA Pathway Dominates a Subsurface Ecosystem.</title>
        <authorList>
            <person name="Takami H."/>
            <person name="Noguchi H."/>
            <person name="Takaki Y."/>
            <person name="Uchiyama I."/>
            <person name="Toyoda A."/>
            <person name="Nishi S."/>
            <person name="Chee G.-J."/>
            <person name="Arai W."/>
            <person name="Nunoura T."/>
            <person name="Itoh T."/>
            <person name="Hattori M."/>
            <person name="Takai K."/>
        </authorList>
    </citation>
    <scope>NUCLEOTIDE SEQUENCE</scope>
</reference>
<organism evidence="5">
    <name type="scientific">uncultured Acidobacteriota bacterium</name>
    <dbReference type="NCBI Taxonomy" id="171953"/>
    <lineage>
        <taxon>Bacteria</taxon>
        <taxon>Pseudomonadati</taxon>
        <taxon>Acidobacteriota</taxon>
        <taxon>environmental samples</taxon>
    </lineage>
</organism>
<feature type="binding site" evidence="2">
    <location>
        <position position="29"/>
    </location>
    <ligand>
        <name>Mg(2+)</name>
        <dbReference type="ChEBI" id="CHEBI:18420"/>
        <label>3</label>
    </ligand>
</feature>
<gene>
    <name evidence="2" type="primary">thiL</name>
    <name evidence="5" type="ORF">HGMM_F55E10C04</name>
</gene>
<feature type="binding site" evidence="2">
    <location>
        <position position="53"/>
    </location>
    <ligand>
        <name>substrate</name>
    </ligand>
</feature>
<dbReference type="GO" id="GO:0000287">
    <property type="term" value="F:magnesium ion binding"/>
    <property type="evidence" value="ECO:0007669"/>
    <property type="project" value="UniProtKB-UniRule"/>
</dbReference>
<dbReference type="InterPro" id="IPR006283">
    <property type="entry name" value="ThiL-like"/>
</dbReference>
<dbReference type="PANTHER" id="PTHR30270:SF0">
    <property type="entry name" value="THIAMINE-MONOPHOSPHATE KINASE"/>
    <property type="match status" value="1"/>
</dbReference>
<dbReference type="Gene3D" id="3.30.1330.10">
    <property type="entry name" value="PurM-like, N-terminal domain"/>
    <property type="match status" value="1"/>
</dbReference>
<keyword evidence="2 5" id="KW-0418">Kinase</keyword>
<keyword evidence="2" id="KW-0808">Transferase</keyword>
<feature type="domain" description="PurM-like C-terminal" evidence="4">
    <location>
        <begin position="154"/>
        <end position="306"/>
    </location>
</feature>
<feature type="binding site" evidence="2">
    <location>
        <position position="219"/>
    </location>
    <ligand>
        <name>Mg(2+)</name>
        <dbReference type="ChEBI" id="CHEBI:18420"/>
        <label>3</label>
    </ligand>
</feature>
<evidence type="ECO:0000259" key="3">
    <source>
        <dbReference type="Pfam" id="PF00586"/>
    </source>
</evidence>
<dbReference type="GO" id="GO:0005524">
    <property type="term" value="F:ATP binding"/>
    <property type="evidence" value="ECO:0007669"/>
    <property type="project" value="UniProtKB-UniRule"/>
</dbReference>
<feature type="binding site" evidence="2">
    <location>
        <position position="45"/>
    </location>
    <ligand>
        <name>Mg(2+)</name>
        <dbReference type="ChEBI" id="CHEBI:18420"/>
        <label>1</label>
    </ligand>
</feature>
<feature type="binding site" evidence="2">
    <location>
        <position position="75"/>
    </location>
    <ligand>
        <name>Mg(2+)</name>
        <dbReference type="ChEBI" id="CHEBI:18420"/>
        <label>4</label>
    </ligand>
</feature>
<evidence type="ECO:0000313" key="5">
    <source>
        <dbReference type="EMBL" id="BAL58242.1"/>
    </source>
</evidence>
<evidence type="ECO:0000256" key="2">
    <source>
        <dbReference type="HAMAP-Rule" id="MF_02128"/>
    </source>
</evidence>
<dbReference type="InterPro" id="IPR016188">
    <property type="entry name" value="PurM-like_N"/>
</dbReference>
<dbReference type="HAMAP" id="MF_02128">
    <property type="entry name" value="TMP_kinase"/>
    <property type="match status" value="1"/>
</dbReference>
<dbReference type="GO" id="GO:0009228">
    <property type="term" value="P:thiamine biosynthetic process"/>
    <property type="evidence" value="ECO:0007669"/>
    <property type="project" value="UniProtKB-KW"/>
</dbReference>
<feature type="binding site" evidence="2">
    <location>
        <position position="221"/>
    </location>
    <ligand>
        <name>ATP</name>
        <dbReference type="ChEBI" id="CHEBI:30616"/>
    </ligand>
</feature>
<accession>H5SQ06</accession>
<dbReference type="InterPro" id="IPR036676">
    <property type="entry name" value="PurM-like_C_sf"/>
</dbReference>
<dbReference type="EC" id="2.7.4.16" evidence="2"/>
<feature type="binding site" evidence="2">
    <location>
        <position position="75"/>
    </location>
    <ligand>
        <name>Mg(2+)</name>
        <dbReference type="ChEBI" id="CHEBI:18420"/>
        <label>2</label>
    </ligand>
</feature>
<dbReference type="UniPathway" id="UPA00060">
    <property type="reaction ID" value="UER00142"/>
</dbReference>
<dbReference type="PANTHER" id="PTHR30270">
    <property type="entry name" value="THIAMINE-MONOPHOSPHATE KINASE"/>
    <property type="match status" value="1"/>
</dbReference>
<comment type="miscellaneous">
    <text evidence="2">Reaction mechanism of ThiL seems to utilize a direct, inline transfer of the gamma-phosphate of ATP to TMP rather than a phosphorylated enzyme intermediate.</text>
</comment>
<comment type="caution">
    <text evidence="2">Lacks conserved residue(s) required for the propagation of feature annotation.</text>
</comment>
<dbReference type="InterPro" id="IPR036921">
    <property type="entry name" value="PurM-like_N_sf"/>
</dbReference>
<feature type="binding site" evidence="2">
    <location>
        <position position="149"/>
    </location>
    <ligand>
        <name>ATP</name>
        <dbReference type="ChEBI" id="CHEBI:30616"/>
    </ligand>
</feature>
<feature type="binding site" evidence="2">
    <location>
        <position position="222"/>
    </location>
    <ligand>
        <name>Mg(2+)</name>
        <dbReference type="ChEBI" id="CHEBI:18420"/>
        <label>5</label>
    </ligand>
</feature>
<comment type="catalytic activity">
    <reaction evidence="2">
        <text>thiamine phosphate + ATP = thiamine diphosphate + ADP</text>
        <dbReference type="Rhea" id="RHEA:15913"/>
        <dbReference type="ChEBI" id="CHEBI:30616"/>
        <dbReference type="ChEBI" id="CHEBI:37575"/>
        <dbReference type="ChEBI" id="CHEBI:58937"/>
        <dbReference type="ChEBI" id="CHEBI:456216"/>
        <dbReference type="EC" id="2.7.4.16"/>
    </reaction>
</comment>
<dbReference type="Gene3D" id="3.90.650.10">
    <property type="entry name" value="PurM-like C-terminal domain"/>
    <property type="match status" value="1"/>
</dbReference>
<keyword evidence="2" id="KW-0067">ATP-binding</keyword>
<evidence type="ECO:0000259" key="4">
    <source>
        <dbReference type="Pfam" id="PF02769"/>
    </source>
</evidence>
<feature type="binding site" evidence="2">
    <location>
        <position position="123"/>
    </location>
    <ligand>
        <name>Mg(2+)</name>
        <dbReference type="ChEBI" id="CHEBI:18420"/>
        <label>1</label>
    </ligand>
</feature>
<comment type="similarity">
    <text evidence="2">Belongs to the thiamine-monophosphate kinase family.</text>
</comment>
<protein>
    <recommendedName>
        <fullName evidence="2">Thiamine-monophosphate kinase</fullName>
        <shortName evidence="2">TMP kinase</shortName>
        <shortName evidence="2">Thiamine-phosphate kinase</shortName>
        <ecNumber evidence="2">2.7.4.16</ecNumber>
    </recommendedName>
</protein>
<dbReference type="InterPro" id="IPR010918">
    <property type="entry name" value="PurM-like_C_dom"/>
</dbReference>
<keyword evidence="2" id="KW-0460">Magnesium</keyword>
<feature type="binding site" evidence="2">
    <location>
        <position position="46"/>
    </location>
    <ligand>
        <name>Mg(2+)</name>
        <dbReference type="ChEBI" id="CHEBI:18420"/>
        <label>2</label>
    </ligand>
</feature>
<dbReference type="NCBIfam" id="TIGR01379">
    <property type="entry name" value="thiL"/>
    <property type="match status" value="1"/>
</dbReference>
<dbReference type="SUPFAM" id="SSF56042">
    <property type="entry name" value="PurM C-terminal domain-like"/>
    <property type="match status" value="1"/>
</dbReference>
<proteinExistence type="inferred from homology"/>
<feature type="binding site" evidence="2">
    <location>
        <position position="29"/>
    </location>
    <ligand>
        <name>Mg(2+)</name>
        <dbReference type="ChEBI" id="CHEBI:18420"/>
        <label>4</label>
    </ligand>
</feature>
<dbReference type="SUPFAM" id="SSF55326">
    <property type="entry name" value="PurM N-terminal domain-like"/>
    <property type="match status" value="1"/>
</dbReference>
<keyword evidence="1 2" id="KW-0784">Thiamine biosynthesis</keyword>
<feature type="binding site" evidence="2">
    <location>
        <position position="44"/>
    </location>
    <ligand>
        <name>Mg(2+)</name>
        <dbReference type="ChEBI" id="CHEBI:18420"/>
        <label>4</label>
    </ligand>
</feature>
<feature type="binding site" evidence="2">
    <location>
        <position position="325"/>
    </location>
    <ligand>
        <name>substrate</name>
    </ligand>
</feature>
<comment type="pathway">
    <text evidence="2">Cofactor biosynthesis; thiamine diphosphate biosynthesis; thiamine diphosphate from thiamine phosphate: step 1/1.</text>
</comment>
<feature type="domain" description="PurM-like N-terminal" evidence="3">
    <location>
        <begin position="27"/>
        <end position="140"/>
    </location>
</feature>
<dbReference type="CDD" id="cd02194">
    <property type="entry name" value="ThiL"/>
    <property type="match status" value="1"/>
</dbReference>
<dbReference type="GO" id="GO:0009229">
    <property type="term" value="P:thiamine diphosphate biosynthetic process"/>
    <property type="evidence" value="ECO:0007669"/>
    <property type="project" value="UniProtKB-UniRule"/>
</dbReference>
<feature type="binding site" evidence="2">
    <location>
        <position position="75"/>
    </location>
    <ligand>
        <name>Mg(2+)</name>
        <dbReference type="ChEBI" id="CHEBI:18420"/>
        <label>3</label>
    </ligand>
</feature>
<comment type="function">
    <text evidence="2">Catalyzes the ATP-dependent phosphorylation of thiamine-monophosphate (TMP) to form thiamine-pyrophosphate (TPP), the active form of vitamin B1.</text>
</comment>
<evidence type="ECO:0000256" key="1">
    <source>
        <dbReference type="ARBA" id="ARBA00022977"/>
    </source>
</evidence>
<dbReference type="GO" id="GO:0009030">
    <property type="term" value="F:thiamine-phosphate kinase activity"/>
    <property type="evidence" value="ECO:0007669"/>
    <property type="project" value="UniProtKB-UniRule"/>
</dbReference>
<feature type="binding site" evidence="2">
    <location>
        <position position="268"/>
    </location>
    <ligand>
        <name>substrate</name>
    </ligand>
</feature>
<sequence length="335" mass="36490">MRGEFEWIRRIRERARRFAPELVVGIGDDAAILERSPGKWWLVTTDALIEGVHFRREYAPAHLLGQKALAVNLSDIAAMGGQPRFFVLSLAVPGDLEEAYVEDFLAGIIAAADRYATILIGGNLAASPSGLAITVTLIGECAAHRAVRRDGAMPGELICVTGQLGLSALGLKLLSEGYRLSDQLCERARRPILAHLAPEPRVALGRYLAEAGVARAMIDLSDGLSQDLLHLCEESRVGAVISAEALPVVAEAMEFGADPLELALHGGEDYELLFTLKEEEAARLEEARARFPDLPVTCIGRTTGEAGQVYLERAGHRERLLPRGYDHFRARPLKE</sequence>
<dbReference type="AlphaFoldDB" id="H5SQ06"/>
<keyword evidence="2" id="KW-0547">Nucleotide-binding</keyword>
<keyword evidence="2" id="KW-0479">Metal-binding</keyword>
<feature type="binding site" evidence="2">
    <location>
        <position position="46"/>
    </location>
    <ligand>
        <name>Mg(2+)</name>
        <dbReference type="ChEBI" id="CHEBI:18420"/>
        <label>1</label>
    </ligand>
</feature>
<dbReference type="Pfam" id="PF00586">
    <property type="entry name" value="AIRS"/>
    <property type="match status" value="1"/>
</dbReference>